<name>E0S7M1_ENCIT</name>
<evidence type="ECO:0000256" key="7">
    <source>
        <dbReference type="ARBA" id="ARBA00022679"/>
    </source>
</evidence>
<evidence type="ECO:0000256" key="6">
    <source>
        <dbReference type="ARBA" id="ARBA00022490"/>
    </source>
</evidence>
<evidence type="ECO:0000256" key="4">
    <source>
        <dbReference type="ARBA" id="ARBA00012950"/>
    </source>
</evidence>
<dbReference type="HOGENOM" id="CLU_1758790_0_0_1"/>
<proteinExistence type="inferred from homology"/>
<dbReference type="InterPro" id="IPR016181">
    <property type="entry name" value="Acyl_CoA_acyltransferase"/>
</dbReference>
<dbReference type="Proteomes" id="UP000002313">
    <property type="component" value="Chromosome VI"/>
</dbReference>
<dbReference type="OrthoDB" id="424551at2759"/>
<dbReference type="GO" id="GO:0010485">
    <property type="term" value="F:histone H4 acetyltransferase activity"/>
    <property type="evidence" value="ECO:0007669"/>
    <property type="project" value="InterPro"/>
</dbReference>
<dbReference type="GO" id="GO:1990189">
    <property type="term" value="F:protein N-terminal-serine acetyltransferase activity"/>
    <property type="evidence" value="ECO:0007669"/>
    <property type="project" value="UniProtKB-EC"/>
</dbReference>
<keyword evidence="6" id="KW-0963">Cytoplasm</keyword>
<dbReference type="GO" id="GO:0043998">
    <property type="term" value="F:histone H2A acetyltransferase activity"/>
    <property type="evidence" value="ECO:0007669"/>
    <property type="project" value="InterPro"/>
</dbReference>
<keyword evidence="7" id="KW-0808">Transferase</keyword>
<dbReference type="Gene3D" id="3.40.630.30">
    <property type="match status" value="1"/>
</dbReference>
<dbReference type="KEGG" id="ein:Eint_060930"/>
<dbReference type="RefSeq" id="XP_003073060.2">
    <property type="nucleotide sequence ID" value="XM_003073014.2"/>
</dbReference>
<protein>
    <recommendedName>
        <fullName evidence="5">N-alpha-acetyltransferase 40</fullName>
        <ecNumber evidence="4">2.3.1.257</ecNumber>
    </recommendedName>
</protein>
<accession>E0S7M1</accession>
<evidence type="ECO:0000259" key="12">
    <source>
        <dbReference type="PROSITE" id="PS51186"/>
    </source>
</evidence>
<evidence type="ECO:0000256" key="1">
    <source>
        <dbReference type="ARBA" id="ARBA00004123"/>
    </source>
</evidence>
<dbReference type="GO" id="GO:0005634">
    <property type="term" value="C:nucleus"/>
    <property type="evidence" value="ECO:0007669"/>
    <property type="project" value="UniProtKB-SubCell"/>
</dbReference>
<sequence length="148" mass="17777">MERRVLKVEKPSKNMIEWALDLAVSNIRQYCKSPLLRFSKYKSLTNRSNNYIFCYVGKEPAGFITFRFSKDTAYVFELHVEENYRSQGIGTLLLNECKVQYNEIVGRVVLYVYRENTRGLEFYRRNGFEINKEYKCNKFYEMVLNKRD</sequence>
<keyword evidence="14" id="KW-1185">Reference proteome</keyword>
<dbReference type="CDD" id="cd04301">
    <property type="entry name" value="NAT_SF"/>
    <property type="match status" value="1"/>
</dbReference>
<gene>
    <name evidence="13" type="ORF">Eint_060930</name>
</gene>
<comment type="subcellular location">
    <subcellularLocation>
        <location evidence="2">Cytoplasm</location>
    </subcellularLocation>
    <subcellularLocation>
        <location evidence="1">Nucleus</location>
    </subcellularLocation>
</comment>
<evidence type="ECO:0000256" key="8">
    <source>
        <dbReference type="ARBA" id="ARBA00023242"/>
    </source>
</evidence>
<feature type="domain" description="N-acetyltransferase" evidence="12">
    <location>
        <begin position="1"/>
        <end position="147"/>
    </location>
</feature>
<dbReference type="PANTHER" id="PTHR20531:SF1">
    <property type="entry name" value="N-ALPHA-ACETYLTRANSFERASE 40"/>
    <property type="match status" value="1"/>
</dbReference>
<keyword evidence="9" id="KW-0012">Acyltransferase</keyword>
<dbReference type="InterPro" id="IPR000182">
    <property type="entry name" value="GNAT_dom"/>
</dbReference>
<dbReference type="Pfam" id="PF00583">
    <property type="entry name" value="Acetyltransf_1"/>
    <property type="match status" value="1"/>
</dbReference>
<dbReference type="PROSITE" id="PS51186">
    <property type="entry name" value="GNAT"/>
    <property type="match status" value="1"/>
</dbReference>
<evidence type="ECO:0000256" key="2">
    <source>
        <dbReference type="ARBA" id="ARBA00004496"/>
    </source>
</evidence>
<dbReference type="EMBL" id="CP001947">
    <property type="protein sequence ID" value="ADM11700.2"/>
    <property type="molecule type" value="Genomic_DNA"/>
</dbReference>
<evidence type="ECO:0000256" key="11">
    <source>
        <dbReference type="ARBA" id="ARBA00049524"/>
    </source>
</evidence>
<dbReference type="VEuPathDB" id="MicrosporidiaDB:Eint_060930"/>
<evidence type="ECO:0000256" key="10">
    <source>
        <dbReference type="ARBA" id="ARBA00047821"/>
    </source>
</evidence>
<evidence type="ECO:0000256" key="5">
    <source>
        <dbReference type="ARBA" id="ARBA00015043"/>
    </source>
</evidence>
<comment type="catalytic activity">
    <reaction evidence="11">
        <text>N-terminal L-seryl-[histone H4] + acetyl-CoA = N-terminal N(alpha)-acetyl-L-seryl-[histone H4] + CoA + H(+)</text>
        <dbReference type="Rhea" id="RHEA:50596"/>
        <dbReference type="Rhea" id="RHEA-COMP:12740"/>
        <dbReference type="Rhea" id="RHEA-COMP:12743"/>
        <dbReference type="ChEBI" id="CHEBI:15378"/>
        <dbReference type="ChEBI" id="CHEBI:57287"/>
        <dbReference type="ChEBI" id="CHEBI:57288"/>
        <dbReference type="ChEBI" id="CHEBI:64738"/>
        <dbReference type="ChEBI" id="CHEBI:83690"/>
        <dbReference type="EC" id="2.3.1.257"/>
    </reaction>
</comment>
<dbReference type="InterPro" id="IPR039949">
    <property type="entry name" value="NAA40"/>
</dbReference>
<evidence type="ECO:0000313" key="14">
    <source>
        <dbReference type="Proteomes" id="UP000002313"/>
    </source>
</evidence>
<dbReference type="GO" id="GO:0005737">
    <property type="term" value="C:cytoplasm"/>
    <property type="evidence" value="ECO:0007669"/>
    <property type="project" value="UniProtKB-SubCell"/>
</dbReference>
<comment type="catalytic activity">
    <reaction evidence="10">
        <text>N-terminal L-seryl-[histone H2A] + acetyl-CoA = N-terminal N(alpha)-acetyl-L-seryl-[histone H2A] + CoA + H(+)</text>
        <dbReference type="Rhea" id="RHEA:50600"/>
        <dbReference type="Rhea" id="RHEA-COMP:12742"/>
        <dbReference type="Rhea" id="RHEA-COMP:12744"/>
        <dbReference type="ChEBI" id="CHEBI:15378"/>
        <dbReference type="ChEBI" id="CHEBI:57287"/>
        <dbReference type="ChEBI" id="CHEBI:57288"/>
        <dbReference type="ChEBI" id="CHEBI:64738"/>
        <dbReference type="ChEBI" id="CHEBI:83690"/>
        <dbReference type="EC" id="2.3.1.257"/>
    </reaction>
</comment>
<comment type="similarity">
    <text evidence="3">Belongs to the acetyltransferase family. NAA40 subfamily.</text>
</comment>
<dbReference type="EC" id="2.3.1.257" evidence="4"/>
<reference evidence="13 14" key="2">
    <citation type="journal article" date="2012" name="Proc. Natl. Acad. Sci. U.S.A.">
        <title>Gain and loss of multiple functionally related, horizontally transferred genes in the reduced genomes of two microsporidian parasites.</title>
        <authorList>
            <person name="Pombert J.-F."/>
            <person name="Selman M."/>
            <person name="Burki F."/>
            <person name="Bardell F.T."/>
            <person name="Farinelli L."/>
            <person name="Solter L.F."/>
            <person name="Whitman D.W."/>
            <person name="Weiss L.M."/>
            <person name="Corradi N."/>
            <person name="Keeling P.J."/>
        </authorList>
    </citation>
    <scope>NUCLEOTIDE SEQUENCE [LARGE SCALE GENOMIC DNA]</scope>
    <source>
        <strain evidence="13 14">ATCC 50506</strain>
    </source>
</reference>
<dbReference type="GeneID" id="9699382"/>
<reference evidence="13 14" key="1">
    <citation type="journal article" date="2010" name="Nat. Commun.">
        <title>The complete sequence of the smallest known nuclear genome from the microsporidian Encephalitozoon intestinalis.</title>
        <authorList>
            <person name="Corradi N."/>
            <person name="Pombert J.-F."/>
            <person name="Farinelli L."/>
            <person name="Didier E.S."/>
            <person name="Keeling P.J."/>
        </authorList>
    </citation>
    <scope>NUCLEOTIDE SEQUENCE [LARGE SCALE GENOMIC DNA]</scope>
    <source>
        <strain evidence="13 14">ATCC 50506</strain>
    </source>
</reference>
<evidence type="ECO:0000256" key="3">
    <source>
        <dbReference type="ARBA" id="ARBA00008870"/>
    </source>
</evidence>
<evidence type="ECO:0000313" key="13">
    <source>
        <dbReference type="EMBL" id="ADM11700.2"/>
    </source>
</evidence>
<dbReference type="AlphaFoldDB" id="E0S7M1"/>
<keyword evidence="8" id="KW-0539">Nucleus</keyword>
<evidence type="ECO:0000256" key="9">
    <source>
        <dbReference type="ARBA" id="ARBA00023315"/>
    </source>
</evidence>
<organism evidence="13 14">
    <name type="scientific">Encephalitozoon intestinalis (strain ATCC 50506)</name>
    <name type="common">Microsporidian parasite</name>
    <name type="synonym">Septata intestinalis</name>
    <dbReference type="NCBI Taxonomy" id="876142"/>
    <lineage>
        <taxon>Eukaryota</taxon>
        <taxon>Fungi</taxon>
        <taxon>Fungi incertae sedis</taxon>
        <taxon>Microsporidia</taxon>
        <taxon>Unikaryonidae</taxon>
        <taxon>Encephalitozoon</taxon>
    </lineage>
</organism>
<dbReference type="PANTHER" id="PTHR20531">
    <property type="entry name" value="N-ALPHA-ACETYLTRANSFERASE 40"/>
    <property type="match status" value="1"/>
</dbReference>
<dbReference type="SUPFAM" id="SSF55729">
    <property type="entry name" value="Acyl-CoA N-acyltransferases (Nat)"/>
    <property type="match status" value="1"/>
</dbReference>